<evidence type="ECO:0000313" key="2">
    <source>
        <dbReference type="EMBL" id="KAJ7699246.1"/>
    </source>
</evidence>
<evidence type="ECO:0000256" key="1">
    <source>
        <dbReference type="SAM" id="MobiDB-lite"/>
    </source>
</evidence>
<name>A0AAD7GQ53_MYCRO</name>
<evidence type="ECO:0000313" key="3">
    <source>
        <dbReference type="Proteomes" id="UP001221757"/>
    </source>
</evidence>
<keyword evidence="3" id="KW-1185">Reference proteome</keyword>
<feature type="compositionally biased region" description="Low complexity" evidence="1">
    <location>
        <begin position="248"/>
        <end position="259"/>
    </location>
</feature>
<reference evidence="2" key="1">
    <citation type="submission" date="2023-03" db="EMBL/GenBank/DDBJ databases">
        <title>Massive genome expansion in bonnet fungi (Mycena s.s.) driven by repeated elements and novel gene families across ecological guilds.</title>
        <authorList>
            <consortium name="Lawrence Berkeley National Laboratory"/>
            <person name="Harder C.B."/>
            <person name="Miyauchi S."/>
            <person name="Viragh M."/>
            <person name="Kuo A."/>
            <person name="Thoen E."/>
            <person name="Andreopoulos B."/>
            <person name="Lu D."/>
            <person name="Skrede I."/>
            <person name="Drula E."/>
            <person name="Henrissat B."/>
            <person name="Morin E."/>
            <person name="Kohler A."/>
            <person name="Barry K."/>
            <person name="LaButti K."/>
            <person name="Morin E."/>
            <person name="Salamov A."/>
            <person name="Lipzen A."/>
            <person name="Mereny Z."/>
            <person name="Hegedus B."/>
            <person name="Baldrian P."/>
            <person name="Stursova M."/>
            <person name="Weitz H."/>
            <person name="Taylor A."/>
            <person name="Grigoriev I.V."/>
            <person name="Nagy L.G."/>
            <person name="Martin F."/>
            <person name="Kauserud H."/>
        </authorList>
    </citation>
    <scope>NUCLEOTIDE SEQUENCE</scope>
    <source>
        <strain evidence="2">CBHHK067</strain>
    </source>
</reference>
<feature type="compositionally biased region" description="Acidic residues" evidence="1">
    <location>
        <begin position="13"/>
        <end position="27"/>
    </location>
</feature>
<gene>
    <name evidence="2" type="ORF">B0H17DRAFT_306069</name>
</gene>
<dbReference type="AlphaFoldDB" id="A0AAD7GQ53"/>
<dbReference type="EMBL" id="JARKIE010000023">
    <property type="protein sequence ID" value="KAJ7699246.1"/>
    <property type="molecule type" value="Genomic_DNA"/>
</dbReference>
<feature type="region of interest" description="Disordered" evidence="1">
    <location>
        <begin position="46"/>
        <end position="85"/>
    </location>
</feature>
<proteinExistence type="predicted"/>
<sequence length="431" mass="47348">MQPFPREEPSDVFWDEDRSDFDGEVDEDSTRPWTLYARCTRTISRPETAAGARPRLVRRPAAHPTGRAANTTLRPAPRRRPPDLECSCKKGYWSMPDDDPTSQEESAPGFSAAFIRRLSRPERSRLLRTLLDAALPGDVPLQTLTLQKHAACVHDLVGRLAPPLAPRVLRPLPVPHLLTRARALALPLPAPHARRPAPARDARGLASAVPRAVRATCATGSRRRCASSRRRTRRSRRRYCCAGGGSSAGRTTRRFGSGTSRRASCCAASRSTSLSAVWITLRVRVRFPRRSSFPLEADCAQRYSWWGSTTSGARSPLYLRINANPARNPKHALSESDRDHDDGAPRGPQVERRVRPPAHSPHRRPPTLSTIQASACSGGCKSGTSSSTSWTSFTRIPPGAAAATHHPRAESLLDVPRRGPYSNCLCETVLS</sequence>
<organism evidence="2 3">
    <name type="scientific">Mycena rosella</name>
    <name type="common">Pink bonnet</name>
    <name type="synonym">Agaricus rosellus</name>
    <dbReference type="NCBI Taxonomy" id="1033263"/>
    <lineage>
        <taxon>Eukaryota</taxon>
        <taxon>Fungi</taxon>
        <taxon>Dikarya</taxon>
        <taxon>Basidiomycota</taxon>
        <taxon>Agaricomycotina</taxon>
        <taxon>Agaricomycetes</taxon>
        <taxon>Agaricomycetidae</taxon>
        <taxon>Agaricales</taxon>
        <taxon>Marasmiineae</taxon>
        <taxon>Mycenaceae</taxon>
        <taxon>Mycena</taxon>
    </lineage>
</organism>
<feature type="compositionally biased region" description="Basic and acidic residues" evidence="1">
    <location>
        <begin position="332"/>
        <end position="354"/>
    </location>
</feature>
<feature type="region of interest" description="Disordered" evidence="1">
    <location>
        <begin position="328"/>
        <end position="380"/>
    </location>
</feature>
<protein>
    <submittedName>
        <fullName evidence="2">Uncharacterized protein</fullName>
    </submittedName>
</protein>
<dbReference type="Proteomes" id="UP001221757">
    <property type="component" value="Unassembled WGS sequence"/>
</dbReference>
<feature type="region of interest" description="Disordered" evidence="1">
    <location>
        <begin position="1"/>
        <end position="28"/>
    </location>
</feature>
<feature type="region of interest" description="Disordered" evidence="1">
    <location>
        <begin position="237"/>
        <end position="259"/>
    </location>
</feature>
<comment type="caution">
    <text evidence="2">The sequence shown here is derived from an EMBL/GenBank/DDBJ whole genome shotgun (WGS) entry which is preliminary data.</text>
</comment>
<accession>A0AAD7GQ53</accession>